<protein>
    <submittedName>
        <fullName evidence="2">Discoidin domain-containing receptor tyrosine kinase B</fullName>
    </submittedName>
</protein>
<dbReference type="Pfam" id="PF00754">
    <property type="entry name" value="F5_F8_type_C"/>
    <property type="match status" value="1"/>
</dbReference>
<keyword evidence="2" id="KW-0418">Kinase</keyword>
<reference evidence="2" key="2">
    <citation type="journal article" date="2023" name="BMC Genomics">
        <title>Pest status, molecular evolution, and epigenetic factors derived from the genome assembly of Frankliniella fusca, a thysanopteran phytovirus vector.</title>
        <authorList>
            <person name="Catto M.A."/>
            <person name="Labadie P.E."/>
            <person name="Jacobson A.L."/>
            <person name="Kennedy G.G."/>
            <person name="Srinivasan R."/>
            <person name="Hunt B.G."/>
        </authorList>
    </citation>
    <scope>NUCLEOTIDE SEQUENCE</scope>
    <source>
        <strain evidence="2">PL_HMW_Pooled</strain>
    </source>
</reference>
<dbReference type="SUPFAM" id="SSF49785">
    <property type="entry name" value="Galactose-binding domain-like"/>
    <property type="match status" value="1"/>
</dbReference>
<organism evidence="2 3">
    <name type="scientific">Frankliniella fusca</name>
    <dbReference type="NCBI Taxonomy" id="407009"/>
    <lineage>
        <taxon>Eukaryota</taxon>
        <taxon>Metazoa</taxon>
        <taxon>Ecdysozoa</taxon>
        <taxon>Arthropoda</taxon>
        <taxon>Hexapoda</taxon>
        <taxon>Insecta</taxon>
        <taxon>Pterygota</taxon>
        <taxon>Neoptera</taxon>
        <taxon>Paraneoptera</taxon>
        <taxon>Thysanoptera</taxon>
        <taxon>Terebrantia</taxon>
        <taxon>Thripoidea</taxon>
        <taxon>Thripidae</taxon>
        <taxon>Frankliniella</taxon>
    </lineage>
</organism>
<evidence type="ECO:0000313" key="3">
    <source>
        <dbReference type="Proteomes" id="UP001219518"/>
    </source>
</evidence>
<gene>
    <name evidence="2" type="ORF">KUF71_024276</name>
</gene>
<keyword evidence="2" id="KW-0675">Receptor</keyword>
<dbReference type="InterPro" id="IPR008979">
    <property type="entry name" value="Galactose-bd-like_sf"/>
</dbReference>
<reference evidence="2" key="1">
    <citation type="submission" date="2021-07" db="EMBL/GenBank/DDBJ databases">
        <authorList>
            <person name="Catto M.A."/>
            <person name="Jacobson A."/>
            <person name="Kennedy G."/>
            <person name="Labadie P."/>
            <person name="Hunt B.G."/>
            <person name="Srinivasan R."/>
        </authorList>
    </citation>
    <scope>NUCLEOTIDE SEQUENCE</scope>
    <source>
        <strain evidence="2">PL_HMW_Pooled</strain>
        <tissue evidence="2">Head</tissue>
    </source>
</reference>
<name>A0AAE1LCB2_9NEOP</name>
<dbReference type="EMBL" id="JAHWGI010000392">
    <property type="protein sequence ID" value="KAK3914781.1"/>
    <property type="molecule type" value="Genomic_DNA"/>
</dbReference>
<comment type="caution">
    <text evidence="2">The sequence shown here is derived from an EMBL/GenBank/DDBJ whole genome shotgun (WGS) entry which is preliminary data.</text>
</comment>
<feature type="domain" description="F5/8 type C" evidence="1">
    <location>
        <begin position="1"/>
        <end position="126"/>
    </location>
</feature>
<proteinExistence type="predicted"/>
<dbReference type="InterPro" id="IPR000421">
    <property type="entry name" value="FA58C"/>
</dbReference>
<keyword evidence="3" id="KW-1185">Reference proteome</keyword>
<dbReference type="Proteomes" id="UP001219518">
    <property type="component" value="Unassembled WGS sequence"/>
</dbReference>
<evidence type="ECO:0000313" key="2">
    <source>
        <dbReference type="EMBL" id="KAK3914781.1"/>
    </source>
</evidence>
<keyword evidence="2" id="KW-0808">Transferase</keyword>
<dbReference type="PROSITE" id="PS01285">
    <property type="entry name" value="FA58C_1"/>
    <property type="match status" value="1"/>
</dbReference>
<sequence length="126" mass="13974">MSIRTEGHGGAWCPQHQATADPSEWLQVELHTVHVITAVETQGRFGNGQGQEYAEAFILEYWRPSLDKWVRYRDQEGEEFCTKNWTECSAVASAELKSSALTSAELKSSALVTAEQKSSALITAEL</sequence>
<accession>A0AAE1LCB2</accession>
<evidence type="ECO:0000259" key="1">
    <source>
        <dbReference type="PROSITE" id="PS50022"/>
    </source>
</evidence>
<dbReference type="GO" id="GO:0016301">
    <property type="term" value="F:kinase activity"/>
    <property type="evidence" value="ECO:0007669"/>
    <property type="project" value="UniProtKB-KW"/>
</dbReference>
<dbReference type="Gene3D" id="2.60.120.260">
    <property type="entry name" value="Galactose-binding domain-like"/>
    <property type="match status" value="1"/>
</dbReference>
<dbReference type="PROSITE" id="PS50022">
    <property type="entry name" value="FA58C_3"/>
    <property type="match status" value="1"/>
</dbReference>
<dbReference type="AlphaFoldDB" id="A0AAE1LCB2"/>